<sequence>MVYAFIIPLGSGTNSQAETLAAAHGIQWCLQHDFKKIILEINSELLTKWLSHKIKPPWSLQQHISPLINTISQLEFF</sequence>
<dbReference type="Pfam" id="PF13456">
    <property type="entry name" value="RVT_3"/>
    <property type="match status" value="1"/>
</dbReference>
<evidence type="ECO:0000259" key="1">
    <source>
        <dbReference type="Pfam" id="PF13456"/>
    </source>
</evidence>
<dbReference type="GO" id="GO:0004523">
    <property type="term" value="F:RNA-DNA hybrid ribonuclease activity"/>
    <property type="evidence" value="ECO:0007669"/>
    <property type="project" value="InterPro"/>
</dbReference>
<protein>
    <recommendedName>
        <fullName evidence="1">RNase H type-1 domain-containing protein</fullName>
    </recommendedName>
</protein>
<dbReference type="Proteomes" id="UP000011115">
    <property type="component" value="Unassembled WGS sequence"/>
</dbReference>
<dbReference type="InterPro" id="IPR036397">
    <property type="entry name" value="RNaseH_sf"/>
</dbReference>
<dbReference type="AlphaFoldDB" id="M1A305"/>
<dbReference type="PANTHER" id="PTHR47723">
    <property type="entry name" value="OS05G0353850 PROTEIN"/>
    <property type="match status" value="1"/>
</dbReference>
<dbReference type="InterPro" id="IPR012337">
    <property type="entry name" value="RNaseH-like_sf"/>
</dbReference>
<dbReference type="PANTHER" id="PTHR47723:SF7">
    <property type="entry name" value="RNASE H FAMILY PROTEIN"/>
    <property type="match status" value="1"/>
</dbReference>
<name>M1A305_SOLTU</name>
<dbReference type="InterPro" id="IPR002156">
    <property type="entry name" value="RNaseH_domain"/>
</dbReference>
<evidence type="ECO:0000313" key="2">
    <source>
        <dbReference type="EnsemblPlants" id="PGSC0003DMT400013566"/>
    </source>
</evidence>
<keyword evidence="3" id="KW-1185">Reference proteome</keyword>
<dbReference type="SUPFAM" id="SSF53098">
    <property type="entry name" value="Ribonuclease H-like"/>
    <property type="match status" value="1"/>
</dbReference>
<reference evidence="3" key="1">
    <citation type="journal article" date="2011" name="Nature">
        <title>Genome sequence and analysis of the tuber crop potato.</title>
        <authorList>
            <consortium name="The Potato Genome Sequencing Consortium"/>
        </authorList>
    </citation>
    <scope>NUCLEOTIDE SEQUENCE [LARGE SCALE GENOMIC DNA]</scope>
    <source>
        <strain evidence="3">cv. DM1-3 516 R44</strain>
    </source>
</reference>
<proteinExistence type="predicted"/>
<dbReference type="InParanoid" id="M1A305"/>
<reference evidence="2" key="2">
    <citation type="submission" date="2015-06" db="UniProtKB">
        <authorList>
            <consortium name="EnsemblPlants"/>
        </authorList>
    </citation>
    <scope>IDENTIFICATION</scope>
    <source>
        <strain evidence="2">DM1-3 516 R44</strain>
    </source>
</reference>
<dbReference type="GO" id="GO:0003676">
    <property type="term" value="F:nucleic acid binding"/>
    <property type="evidence" value="ECO:0007669"/>
    <property type="project" value="InterPro"/>
</dbReference>
<organism evidence="2 3">
    <name type="scientific">Solanum tuberosum</name>
    <name type="common">Potato</name>
    <dbReference type="NCBI Taxonomy" id="4113"/>
    <lineage>
        <taxon>Eukaryota</taxon>
        <taxon>Viridiplantae</taxon>
        <taxon>Streptophyta</taxon>
        <taxon>Embryophyta</taxon>
        <taxon>Tracheophyta</taxon>
        <taxon>Spermatophyta</taxon>
        <taxon>Magnoliopsida</taxon>
        <taxon>eudicotyledons</taxon>
        <taxon>Gunneridae</taxon>
        <taxon>Pentapetalae</taxon>
        <taxon>asterids</taxon>
        <taxon>lamiids</taxon>
        <taxon>Solanales</taxon>
        <taxon>Solanaceae</taxon>
        <taxon>Solanoideae</taxon>
        <taxon>Solaneae</taxon>
        <taxon>Solanum</taxon>
    </lineage>
</organism>
<dbReference type="EnsemblPlants" id="PGSC0003DMT400013566">
    <property type="protein sequence ID" value="PGSC0003DMT400013566"/>
    <property type="gene ID" value="PGSC0003DMG400005299"/>
</dbReference>
<dbReference type="Gramene" id="PGSC0003DMT400013566">
    <property type="protein sequence ID" value="PGSC0003DMT400013566"/>
    <property type="gene ID" value="PGSC0003DMG400005299"/>
</dbReference>
<dbReference type="OMA" id="HLEANFA"/>
<dbReference type="PaxDb" id="4113-PGSC0003DMT400013566"/>
<dbReference type="HOGENOM" id="CLU_2642856_0_0_1"/>
<evidence type="ECO:0000313" key="3">
    <source>
        <dbReference type="Proteomes" id="UP000011115"/>
    </source>
</evidence>
<accession>M1A305</accession>
<feature type="domain" description="RNase H type-1" evidence="1">
    <location>
        <begin position="11"/>
        <end position="74"/>
    </location>
</feature>
<dbReference type="InterPro" id="IPR053151">
    <property type="entry name" value="RNase_H-like"/>
</dbReference>
<dbReference type="Gene3D" id="3.30.420.10">
    <property type="entry name" value="Ribonuclease H-like superfamily/Ribonuclease H"/>
    <property type="match status" value="1"/>
</dbReference>